<dbReference type="GO" id="GO:0141153">
    <property type="term" value="F:glycerol-3-phosphate dehydrogenase (NADP+) activity"/>
    <property type="evidence" value="ECO:0007669"/>
    <property type="project" value="RHEA"/>
</dbReference>
<keyword evidence="5 13" id="KW-0520">NAD</keyword>
<evidence type="ECO:0000259" key="18">
    <source>
        <dbReference type="Pfam" id="PF01210"/>
    </source>
</evidence>
<feature type="binding site" evidence="16">
    <location>
        <position position="150"/>
    </location>
    <ligand>
        <name>NAD(+)</name>
        <dbReference type="ChEBI" id="CHEBI:57540"/>
    </ligand>
</feature>
<feature type="domain" description="Glycerol-3-phosphate dehydrogenase NAD-dependent C-terminal" evidence="19">
    <location>
        <begin position="190"/>
        <end position="329"/>
    </location>
</feature>
<dbReference type="PRINTS" id="PR00077">
    <property type="entry name" value="GPDHDRGNASE"/>
</dbReference>
<feature type="domain" description="Glycerol-3-phosphate dehydrogenase NAD-dependent N-terminal" evidence="18">
    <location>
        <begin position="9"/>
        <end position="169"/>
    </location>
</feature>
<keyword evidence="2 13" id="KW-0444">Lipid biosynthesis</keyword>
<dbReference type="GO" id="GO:0051287">
    <property type="term" value="F:NAD binding"/>
    <property type="evidence" value="ECO:0007669"/>
    <property type="project" value="InterPro"/>
</dbReference>
<evidence type="ECO:0000256" key="5">
    <source>
        <dbReference type="ARBA" id="ARBA00023027"/>
    </source>
</evidence>
<evidence type="ECO:0000256" key="1">
    <source>
        <dbReference type="ARBA" id="ARBA00011009"/>
    </source>
</evidence>
<comment type="function">
    <text evidence="13">Catalyzes the reduction of the glycolytic intermediate dihydroxyacetone phosphate (DHAP) to sn-glycerol 3-phosphate (G3P), the key precursor for phospholipid synthesis.</text>
</comment>
<feature type="binding site" evidence="15">
    <location>
        <position position="117"/>
    </location>
    <ligand>
        <name>substrate</name>
    </ligand>
</feature>
<dbReference type="EC" id="1.1.1.94" evidence="10 13"/>
<reference evidence="20 21" key="1">
    <citation type="submission" date="2019-08" db="EMBL/GenBank/DDBJ databases">
        <title>Massilia golmudensis sp. nov., isolated from sand in the Qinghai-Tibetan Plateau.</title>
        <authorList>
            <person name="Zhang B."/>
        </authorList>
    </citation>
    <scope>NUCLEOTIDE SEQUENCE [LARGE SCALE GENOMIC DNA]</scope>
    <source>
        <strain evidence="20 21">GEM5</strain>
    </source>
</reference>
<dbReference type="GO" id="GO:0046168">
    <property type="term" value="P:glycerol-3-phosphate catabolic process"/>
    <property type="evidence" value="ECO:0007669"/>
    <property type="project" value="InterPro"/>
</dbReference>
<accession>A0A5C7G5A5</accession>
<feature type="binding site" evidence="16">
    <location>
        <position position="265"/>
    </location>
    <ligand>
        <name>NAD(+)</name>
        <dbReference type="ChEBI" id="CHEBI:57540"/>
    </ligand>
</feature>
<keyword evidence="21" id="KW-1185">Reference proteome</keyword>
<evidence type="ECO:0000256" key="8">
    <source>
        <dbReference type="ARBA" id="ARBA00023264"/>
    </source>
</evidence>
<keyword evidence="3 13" id="KW-0521">NADP</keyword>
<dbReference type="InterPro" id="IPR006168">
    <property type="entry name" value="G3P_DH_NAD-dep"/>
</dbReference>
<feature type="binding site" evidence="13">
    <location>
        <position position="37"/>
    </location>
    <ligand>
        <name>NADPH</name>
        <dbReference type="ChEBI" id="CHEBI:57783"/>
    </ligand>
</feature>
<evidence type="ECO:0000256" key="13">
    <source>
        <dbReference type="HAMAP-Rule" id="MF_00394"/>
    </source>
</evidence>
<evidence type="ECO:0000256" key="2">
    <source>
        <dbReference type="ARBA" id="ARBA00022516"/>
    </source>
</evidence>
<evidence type="ECO:0000256" key="12">
    <source>
        <dbReference type="ARBA" id="ARBA00080511"/>
    </source>
</evidence>
<dbReference type="InterPro" id="IPR008927">
    <property type="entry name" value="6-PGluconate_DH-like_C_sf"/>
</dbReference>
<feature type="binding site" evidence="13">
    <location>
        <position position="201"/>
    </location>
    <ligand>
        <name>sn-glycerol 3-phosphate</name>
        <dbReference type="ChEBI" id="CHEBI:57597"/>
    </ligand>
</feature>
<feature type="binding site" evidence="13">
    <location>
        <position position="150"/>
    </location>
    <ligand>
        <name>NADPH</name>
        <dbReference type="ChEBI" id="CHEBI:57783"/>
    </ligand>
</feature>
<dbReference type="PANTHER" id="PTHR11728:SF1">
    <property type="entry name" value="GLYCEROL-3-PHOSPHATE DEHYDROGENASE [NAD(+)] 2, CHLOROPLASTIC"/>
    <property type="match status" value="1"/>
</dbReference>
<dbReference type="InterPro" id="IPR036291">
    <property type="entry name" value="NAD(P)-bd_dom_sf"/>
</dbReference>
<evidence type="ECO:0000256" key="14">
    <source>
        <dbReference type="PIRSR" id="PIRSR000114-1"/>
    </source>
</evidence>
<feature type="binding site" evidence="13">
    <location>
        <position position="265"/>
    </location>
    <ligand>
        <name>NADPH</name>
        <dbReference type="ChEBI" id="CHEBI:57783"/>
    </ligand>
</feature>
<feature type="binding site" evidence="15">
    <location>
        <begin position="265"/>
        <end position="266"/>
    </location>
    <ligand>
        <name>substrate</name>
    </ligand>
</feature>
<feature type="binding site" evidence="13">
    <location>
        <position position="146"/>
    </location>
    <ligand>
        <name>sn-glycerol 3-phosphate</name>
        <dbReference type="ChEBI" id="CHEBI:57597"/>
    </ligand>
</feature>
<protein>
    <recommendedName>
        <fullName evidence="11 13">Glycerol-3-phosphate dehydrogenase [NAD(P)+]</fullName>
        <ecNumber evidence="10 13">1.1.1.94</ecNumber>
    </recommendedName>
    <alternativeName>
        <fullName evidence="13">NAD(P)(+)-dependent glycerol-3-phosphate dehydrogenase</fullName>
    </alternativeName>
    <alternativeName>
        <fullName evidence="12 13">NAD(P)H-dependent dihydroxyacetone-phosphate reductase</fullName>
    </alternativeName>
</protein>
<evidence type="ECO:0000313" key="20">
    <source>
        <dbReference type="EMBL" id="TXF99382.1"/>
    </source>
</evidence>
<dbReference type="Pfam" id="PF01210">
    <property type="entry name" value="NAD_Gly3P_dh_N"/>
    <property type="match status" value="1"/>
</dbReference>
<dbReference type="NCBIfam" id="NF000940">
    <property type="entry name" value="PRK00094.1-2"/>
    <property type="match status" value="1"/>
</dbReference>
<dbReference type="InterPro" id="IPR013328">
    <property type="entry name" value="6PGD_dom2"/>
</dbReference>
<comment type="pathway">
    <text evidence="13">Membrane lipid metabolism; glycerophospholipid metabolism.</text>
</comment>
<feature type="binding site" evidence="13">
    <location>
        <position position="254"/>
    </location>
    <ligand>
        <name>sn-glycerol 3-phosphate</name>
        <dbReference type="ChEBI" id="CHEBI:57597"/>
    </ligand>
</feature>
<dbReference type="GO" id="GO:0141152">
    <property type="term" value="F:glycerol-3-phosphate dehydrogenase (NAD+) activity"/>
    <property type="evidence" value="ECO:0007669"/>
    <property type="project" value="RHEA"/>
</dbReference>
<dbReference type="PANTHER" id="PTHR11728">
    <property type="entry name" value="GLYCEROL-3-PHOSPHATE DEHYDROGENASE"/>
    <property type="match status" value="1"/>
</dbReference>
<feature type="binding site" evidence="13">
    <location>
        <position position="266"/>
    </location>
    <ligand>
        <name>sn-glycerol 3-phosphate</name>
        <dbReference type="ChEBI" id="CHEBI:57597"/>
    </ligand>
</feature>
<dbReference type="SUPFAM" id="SSF48179">
    <property type="entry name" value="6-phosphogluconate dehydrogenase C-terminal domain-like"/>
    <property type="match status" value="1"/>
</dbReference>
<feature type="binding site" evidence="13">
    <location>
        <position position="291"/>
    </location>
    <ligand>
        <name>NADPH</name>
        <dbReference type="ChEBI" id="CHEBI:57783"/>
    </ligand>
</feature>
<evidence type="ECO:0000313" key="21">
    <source>
        <dbReference type="Proteomes" id="UP000321413"/>
    </source>
</evidence>
<evidence type="ECO:0000259" key="19">
    <source>
        <dbReference type="Pfam" id="PF07479"/>
    </source>
</evidence>
<dbReference type="Pfam" id="PF07479">
    <property type="entry name" value="NAD_Gly3P_dh_C"/>
    <property type="match status" value="1"/>
</dbReference>
<dbReference type="HAMAP" id="MF_00394">
    <property type="entry name" value="NAD_Glyc3P_dehydrog"/>
    <property type="match status" value="1"/>
</dbReference>
<dbReference type="Gene3D" id="1.10.1040.10">
    <property type="entry name" value="N-(1-d-carboxylethyl)-l-norvaline Dehydrogenase, domain 2"/>
    <property type="match status" value="1"/>
</dbReference>
<dbReference type="Gene3D" id="3.40.50.720">
    <property type="entry name" value="NAD(P)-binding Rossmann-like Domain"/>
    <property type="match status" value="1"/>
</dbReference>
<dbReference type="GO" id="GO:0008654">
    <property type="term" value="P:phospholipid biosynthetic process"/>
    <property type="evidence" value="ECO:0007669"/>
    <property type="project" value="UniProtKB-KW"/>
</dbReference>
<feature type="binding site" evidence="16">
    <location>
        <begin position="14"/>
        <end position="19"/>
    </location>
    <ligand>
        <name>NAD(+)</name>
        <dbReference type="ChEBI" id="CHEBI:57540"/>
    </ligand>
</feature>
<comment type="subcellular location">
    <subcellularLocation>
        <location evidence="13">Cytoplasm</location>
    </subcellularLocation>
</comment>
<gene>
    <name evidence="13" type="primary">gpsA</name>
    <name evidence="20" type="ORF">FVD38_12820</name>
</gene>
<dbReference type="RefSeq" id="WP_147935160.1">
    <property type="nucleotide sequence ID" value="NZ_VPFD01000013.1"/>
</dbReference>
<keyword evidence="13" id="KW-0963">Cytoplasm</keyword>
<evidence type="ECO:0000256" key="9">
    <source>
        <dbReference type="ARBA" id="ARBA00052716"/>
    </source>
</evidence>
<dbReference type="GO" id="GO:0046167">
    <property type="term" value="P:glycerol-3-phosphate biosynthetic process"/>
    <property type="evidence" value="ECO:0007669"/>
    <property type="project" value="UniProtKB-UniRule"/>
</dbReference>
<dbReference type="UniPathway" id="UPA00940"/>
<evidence type="ECO:0000256" key="4">
    <source>
        <dbReference type="ARBA" id="ARBA00023002"/>
    </source>
</evidence>
<evidence type="ECO:0000256" key="11">
    <source>
        <dbReference type="ARBA" id="ARBA00069372"/>
    </source>
</evidence>
<comment type="caution">
    <text evidence="20">The sequence shown here is derived from an EMBL/GenBank/DDBJ whole genome shotgun (WGS) entry which is preliminary data.</text>
</comment>
<dbReference type="GO" id="GO:0005829">
    <property type="term" value="C:cytosol"/>
    <property type="evidence" value="ECO:0007669"/>
    <property type="project" value="TreeGrafter"/>
</dbReference>
<dbReference type="Proteomes" id="UP000321413">
    <property type="component" value="Unassembled WGS sequence"/>
</dbReference>
<keyword evidence="6 13" id="KW-0443">Lipid metabolism</keyword>
<organism evidence="20 21">
    <name type="scientific">Massilia arenae</name>
    <dbReference type="NCBI Taxonomy" id="2603288"/>
    <lineage>
        <taxon>Bacteria</taxon>
        <taxon>Pseudomonadati</taxon>
        <taxon>Pseudomonadota</taxon>
        <taxon>Betaproteobacteria</taxon>
        <taxon>Burkholderiales</taxon>
        <taxon>Oxalobacteraceae</taxon>
        <taxon>Telluria group</taxon>
        <taxon>Massilia</taxon>
    </lineage>
</organism>
<evidence type="ECO:0000256" key="10">
    <source>
        <dbReference type="ARBA" id="ARBA00066687"/>
    </source>
</evidence>
<feature type="binding site" evidence="13">
    <location>
        <position position="18"/>
    </location>
    <ligand>
        <name>NADPH</name>
        <dbReference type="ChEBI" id="CHEBI:57783"/>
    </ligand>
</feature>
<evidence type="ECO:0000256" key="3">
    <source>
        <dbReference type="ARBA" id="ARBA00022857"/>
    </source>
</evidence>
<feature type="binding site" evidence="13">
    <location>
        <position position="117"/>
    </location>
    <ligand>
        <name>sn-glycerol 3-phosphate</name>
        <dbReference type="ChEBI" id="CHEBI:57597"/>
    </ligand>
</feature>
<feature type="active site" description="Proton acceptor" evidence="13 14">
    <location>
        <position position="201"/>
    </location>
</feature>
<feature type="binding site" evidence="13">
    <location>
        <position position="264"/>
    </location>
    <ligand>
        <name>sn-glycerol 3-phosphate</name>
        <dbReference type="ChEBI" id="CHEBI:57597"/>
    </ligand>
</feature>
<feature type="binding site" evidence="13">
    <location>
        <position position="148"/>
    </location>
    <ligand>
        <name>sn-glycerol 3-phosphate</name>
        <dbReference type="ChEBI" id="CHEBI:57597"/>
    </ligand>
</feature>
<feature type="binding site" evidence="13">
    <location>
        <position position="265"/>
    </location>
    <ligand>
        <name>sn-glycerol 3-phosphate</name>
        <dbReference type="ChEBI" id="CHEBI:57597"/>
    </ligand>
</feature>
<dbReference type="GO" id="GO:0005975">
    <property type="term" value="P:carbohydrate metabolic process"/>
    <property type="evidence" value="ECO:0007669"/>
    <property type="project" value="InterPro"/>
</dbReference>
<comment type="caution">
    <text evidence="13">Lacks conserved residue(s) required for the propagation of feature annotation.</text>
</comment>
<comment type="similarity">
    <text evidence="1 13 17">Belongs to the NAD-dependent glycerol-3-phosphate dehydrogenase family.</text>
</comment>
<dbReference type="GO" id="GO:0006650">
    <property type="term" value="P:glycerophospholipid metabolic process"/>
    <property type="evidence" value="ECO:0007669"/>
    <property type="project" value="UniProtKB-UniRule"/>
</dbReference>
<dbReference type="PIRSF" id="PIRSF000114">
    <property type="entry name" value="Glycerol-3-P_dh"/>
    <property type="match status" value="1"/>
</dbReference>
<dbReference type="SUPFAM" id="SSF51735">
    <property type="entry name" value="NAD(P)-binding Rossmann-fold domains"/>
    <property type="match status" value="1"/>
</dbReference>
<comment type="catalytic activity">
    <reaction evidence="9">
        <text>sn-glycerol 3-phosphate + NADP(+) = dihydroxyacetone phosphate + NADPH + H(+)</text>
        <dbReference type="Rhea" id="RHEA:11096"/>
        <dbReference type="ChEBI" id="CHEBI:15378"/>
        <dbReference type="ChEBI" id="CHEBI:57597"/>
        <dbReference type="ChEBI" id="CHEBI:57642"/>
        <dbReference type="ChEBI" id="CHEBI:57783"/>
        <dbReference type="ChEBI" id="CHEBI:58349"/>
        <dbReference type="EC" id="1.1.1.94"/>
    </reaction>
    <physiologicalReaction direction="right-to-left" evidence="9">
        <dbReference type="Rhea" id="RHEA:11098"/>
    </physiologicalReaction>
</comment>
<dbReference type="InterPro" id="IPR006109">
    <property type="entry name" value="G3P_DH_NAD-dep_C"/>
</dbReference>
<feature type="binding site" evidence="13">
    <location>
        <position position="289"/>
    </location>
    <ligand>
        <name>NADPH</name>
        <dbReference type="ChEBI" id="CHEBI:57783"/>
    </ligand>
</feature>
<keyword evidence="4 13" id="KW-0560">Oxidoreductase</keyword>
<comment type="catalytic activity">
    <reaction evidence="13">
        <text>sn-glycerol 3-phosphate + NAD(+) = dihydroxyacetone phosphate + NADH + H(+)</text>
        <dbReference type="Rhea" id="RHEA:11092"/>
        <dbReference type="ChEBI" id="CHEBI:15378"/>
        <dbReference type="ChEBI" id="CHEBI:57540"/>
        <dbReference type="ChEBI" id="CHEBI:57597"/>
        <dbReference type="ChEBI" id="CHEBI:57642"/>
        <dbReference type="ChEBI" id="CHEBI:57945"/>
        <dbReference type="EC" id="1.1.1.94"/>
    </reaction>
</comment>
<evidence type="ECO:0000256" key="16">
    <source>
        <dbReference type="PIRSR" id="PIRSR000114-3"/>
    </source>
</evidence>
<evidence type="ECO:0000256" key="7">
    <source>
        <dbReference type="ARBA" id="ARBA00023209"/>
    </source>
</evidence>
<dbReference type="FunFam" id="1.10.1040.10:FF:000001">
    <property type="entry name" value="Glycerol-3-phosphate dehydrogenase [NAD(P)+]"/>
    <property type="match status" value="1"/>
</dbReference>
<dbReference type="FunFam" id="3.40.50.720:FF:000019">
    <property type="entry name" value="Glycerol-3-phosphate dehydrogenase [NAD(P)+]"/>
    <property type="match status" value="1"/>
</dbReference>
<dbReference type="EMBL" id="VPFD01000013">
    <property type="protein sequence ID" value="TXF99382.1"/>
    <property type="molecule type" value="Genomic_DNA"/>
</dbReference>
<keyword evidence="8 13" id="KW-1208">Phospholipid metabolism</keyword>
<evidence type="ECO:0000256" key="17">
    <source>
        <dbReference type="RuleBase" id="RU000437"/>
    </source>
</evidence>
<proteinExistence type="inferred from homology"/>
<keyword evidence="7 13" id="KW-0594">Phospholipid biosynthesis</keyword>
<keyword evidence="13" id="KW-0547">Nucleotide-binding</keyword>
<evidence type="ECO:0000256" key="15">
    <source>
        <dbReference type="PIRSR" id="PIRSR000114-2"/>
    </source>
</evidence>
<dbReference type="AlphaFoldDB" id="A0A5C7G5A5"/>
<feature type="binding site" evidence="13">
    <location>
        <position position="117"/>
    </location>
    <ligand>
        <name>NADPH</name>
        <dbReference type="ChEBI" id="CHEBI:57783"/>
    </ligand>
</feature>
<sequence>MQQNKPNTKITVLGAGAWGTAVAIALAARHDVLLWGRNPQQMADTDAARDNLAYLPGHPLPPSLRVSADFEAAIAHVASGAAQDAPLLILACPVAGLRPLLEQLRGRPIPNVVWLCKGFEAGTGLLPHQVVAQVLGDRVPGAALSGPSFAQEVARGLPCALTVASASAELRERVVAAAHGDNLRVYSHDDLVGVEVGGAVKNVMAIATGAADGLGLGLNARAALITRGLAEITRLGLALGAQPGTFMGLSGMGDLILTCTGDLSRNRRVGLALAEGKALATIVADLGHVAEGVPCAKAVRELARRMEVDMPITEAVASVLFDGVNAAQMAAQLLARDPRVELA</sequence>
<dbReference type="InterPro" id="IPR011128">
    <property type="entry name" value="G3P_DH_NAD-dep_N"/>
</dbReference>
<name>A0A5C7G5A5_9BURK</name>
<dbReference type="PROSITE" id="PS00957">
    <property type="entry name" value="NAD_G3PDH"/>
    <property type="match status" value="1"/>
</dbReference>
<dbReference type="NCBIfam" id="NF000942">
    <property type="entry name" value="PRK00094.1-4"/>
    <property type="match status" value="1"/>
</dbReference>
<evidence type="ECO:0000256" key="6">
    <source>
        <dbReference type="ARBA" id="ARBA00023098"/>
    </source>
</evidence>
<feature type="binding site" evidence="13">
    <location>
        <position position="54"/>
    </location>
    <ligand>
        <name>NADPH</name>
        <dbReference type="ChEBI" id="CHEBI:57783"/>
    </ligand>
</feature>